<feature type="compositionally biased region" description="Low complexity" evidence="1">
    <location>
        <begin position="72"/>
        <end position="85"/>
    </location>
</feature>
<evidence type="ECO:0000313" key="3">
    <source>
        <dbReference type="Proteomes" id="UP000266723"/>
    </source>
</evidence>
<dbReference type="EMBL" id="QGKV02000649">
    <property type="protein sequence ID" value="KAF3579667.1"/>
    <property type="molecule type" value="Genomic_DNA"/>
</dbReference>
<proteinExistence type="predicted"/>
<organism evidence="2 3">
    <name type="scientific">Brassica cretica</name>
    <name type="common">Mustard</name>
    <dbReference type="NCBI Taxonomy" id="69181"/>
    <lineage>
        <taxon>Eukaryota</taxon>
        <taxon>Viridiplantae</taxon>
        <taxon>Streptophyta</taxon>
        <taxon>Embryophyta</taxon>
        <taxon>Tracheophyta</taxon>
        <taxon>Spermatophyta</taxon>
        <taxon>Magnoliopsida</taxon>
        <taxon>eudicotyledons</taxon>
        <taxon>Gunneridae</taxon>
        <taxon>Pentapetalae</taxon>
        <taxon>rosids</taxon>
        <taxon>malvids</taxon>
        <taxon>Brassicales</taxon>
        <taxon>Brassicaceae</taxon>
        <taxon>Brassiceae</taxon>
        <taxon>Brassica</taxon>
    </lineage>
</organism>
<feature type="region of interest" description="Disordered" evidence="1">
    <location>
        <begin position="34"/>
        <end position="115"/>
    </location>
</feature>
<feature type="compositionally biased region" description="Basic and acidic residues" evidence="1">
    <location>
        <begin position="38"/>
        <end position="57"/>
    </location>
</feature>
<gene>
    <name evidence="2" type="ORF">DY000_02031733</name>
</gene>
<evidence type="ECO:0000256" key="1">
    <source>
        <dbReference type="SAM" id="MobiDB-lite"/>
    </source>
</evidence>
<reference evidence="2 3" key="1">
    <citation type="journal article" date="2020" name="BMC Genomics">
        <title>Intraspecific diversification of the crop wild relative Brassica cretica Lam. using demographic model selection.</title>
        <authorList>
            <person name="Kioukis A."/>
            <person name="Michalopoulou V.A."/>
            <person name="Briers L."/>
            <person name="Pirintsos S."/>
            <person name="Studholme D.J."/>
            <person name="Pavlidis P."/>
            <person name="Sarris P.F."/>
        </authorList>
    </citation>
    <scope>NUCLEOTIDE SEQUENCE [LARGE SCALE GENOMIC DNA]</scope>
    <source>
        <strain evidence="3">cv. PFS-1207/04</strain>
    </source>
</reference>
<accession>A0ABQ7DNV0</accession>
<keyword evidence="3" id="KW-1185">Reference proteome</keyword>
<dbReference type="Proteomes" id="UP000266723">
    <property type="component" value="Unassembled WGS sequence"/>
</dbReference>
<protein>
    <submittedName>
        <fullName evidence="2">Uncharacterized protein</fullName>
    </submittedName>
</protein>
<name>A0ABQ7DNV0_BRACR</name>
<comment type="caution">
    <text evidence="2">The sequence shown here is derived from an EMBL/GenBank/DDBJ whole genome shotgun (WGS) entry which is preliminary data.</text>
</comment>
<evidence type="ECO:0000313" key="2">
    <source>
        <dbReference type="EMBL" id="KAF3579667.1"/>
    </source>
</evidence>
<sequence>MSATSYPKPFEEKQSPSGYPVTCKAEKLNYIKPTVGIKSERTSESRTKATHRRDEPSRGSARRQLAGELNRRVVALARRAQPSRQSARRRPEPSCGCARRRAQPSRELARPASST</sequence>